<dbReference type="AlphaFoldDB" id="A0A0V0H1F0"/>
<proteinExistence type="predicted"/>
<feature type="non-terminal residue" evidence="1">
    <location>
        <position position="69"/>
    </location>
</feature>
<evidence type="ECO:0000313" key="1">
    <source>
        <dbReference type="EMBL" id="JAP13965.1"/>
    </source>
</evidence>
<dbReference type="EMBL" id="GEDG01027254">
    <property type="protein sequence ID" value="JAP13965.1"/>
    <property type="molecule type" value="Transcribed_RNA"/>
</dbReference>
<reference evidence="1" key="1">
    <citation type="submission" date="2015-12" db="EMBL/GenBank/DDBJ databases">
        <title>Gene expression during late stages of embryo sac development: a critical building block for successful pollen-pistil interactions.</title>
        <authorList>
            <person name="Liu Y."/>
            <person name="Joly V."/>
            <person name="Sabar M."/>
            <person name="Matton D.P."/>
        </authorList>
    </citation>
    <scope>NUCLEOTIDE SEQUENCE</scope>
</reference>
<name>A0A0V0H1F0_SOLCH</name>
<protein>
    <submittedName>
        <fullName evidence="1">Putative ovule protein</fullName>
    </submittedName>
</protein>
<accession>A0A0V0H1F0</accession>
<organism evidence="1">
    <name type="scientific">Solanum chacoense</name>
    <name type="common">Chaco potato</name>
    <dbReference type="NCBI Taxonomy" id="4108"/>
    <lineage>
        <taxon>Eukaryota</taxon>
        <taxon>Viridiplantae</taxon>
        <taxon>Streptophyta</taxon>
        <taxon>Embryophyta</taxon>
        <taxon>Tracheophyta</taxon>
        <taxon>Spermatophyta</taxon>
        <taxon>Magnoliopsida</taxon>
        <taxon>eudicotyledons</taxon>
        <taxon>Gunneridae</taxon>
        <taxon>Pentapetalae</taxon>
        <taxon>asterids</taxon>
        <taxon>lamiids</taxon>
        <taxon>Solanales</taxon>
        <taxon>Solanaceae</taxon>
        <taxon>Solanoideae</taxon>
        <taxon>Solaneae</taxon>
        <taxon>Solanum</taxon>
    </lineage>
</organism>
<sequence>MCATDKPPCLDGYTMRFYLKCWEVLKKDKMETFYNFHSNEMFEKYIALNPKKAGERSSDFKSINLIGNF</sequence>